<dbReference type="RefSeq" id="WP_183594513.1">
    <property type="nucleotide sequence ID" value="NZ_JACHWR010000003.1"/>
</dbReference>
<protein>
    <submittedName>
        <fullName evidence="2">Uncharacterized protein</fullName>
    </submittedName>
</protein>
<accession>A0A7W4Z2M4</accession>
<evidence type="ECO:0000313" key="3">
    <source>
        <dbReference type="Proteomes" id="UP000589626"/>
    </source>
</evidence>
<comment type="caution">
    <text evidence="2">The sequence shown here is derived from an EMBL/GenBank/DDBJ whole genome shotgun (WGS) entry which is preliminary data.</text>
</comment>
<sequence length="223" mass="24378">MYLGLCLFGVVAAVWAIAYVTTRPDAASRGARDRDRRAAQLRTCPDRATILDVEEILRAHPLPDPTVARVLGTAAERRIGSRTLWCWADRFGADRLVLAIDADVAERRLRRHLDAGTAPDWNALEVFARLNREALPGGLPLQEIVDLDAVPPVDELRFDVAGWETQPPDAAVPVATDADLSQFDNLPPIFEPGLPVARSMPPPDGRRSTPPRAGGDDPWPMVA</sequence>
<dbReference type="AlphaFoldDB" id="A0A7W4Z2M4"/>
<name>A0A7W4Z2M4_9ACTN</name>
<proteinExistence type="predicted"/>
<evidence type="ECO:0000256" key="1">
    <source>
        <dbReference type="SAM" id="MobiDB-lite"/>
    </source>
</evidence>
<gene>
    <name evidence="2" type="ORF">FHU40_004451</name>
</gene>
<dbReference type="EMBL" id="JACHWR010000003">
    <property type="protein sequence ID" value="MBB3044614.1"/>
    <property type="molecule type" value="Genomic_DNA"/>
</dbReference>
<dbReference type="Proteomes" id="UP000589626">
    <property type="component" value="Unassembled WGS sequence"/>
</dbReference>
<reference evidence="2 3" key="1">
    <citation type="submission" date="2020-08" db="EMBL/GenBank/DDBJ databases">
        <title>Sequencing the genomes of 1000 actinobacteria strains.</title>
        <authorList>
            <person name="Klenk H.-P."/>
        </authorList>
    </citation>
    <scope>NUCLEOTIDE SEQUENCE [LARGE SCALE GENOMIC DNA]</scope>
    <source>
        <strain evidence="2 3">DSM 105498</strain>
    </source>
</reference>
<keyword evidence="3" id="KW-1185">Reference proteome</keyword>
<organism evidence="2 3">
    <name type="scientific">Nocardioides soli</name>
    <dbReference type="NCBI Taxonomy" id="1036020"/>
    <lineage>
        <taxon>Bacteria</taxon>
        <taxon>Bacillati</taxon>
        <taxon>Actinomycetota</taxon>
        <taxon>Actinomycetes</taxon>
        <taxon>Propionibacteriales</taxon>
        <taxon>Nocardioidaceae</taxon>
        <taxon>Nocardioides</taxon>
    </lineage>
</organism>
<feature type="region of interest" description="Disordered" evidence="1">
    <location>
        <begin position="191"/>
        <end position="223"/>
    </location>
</feature>
<evidence type="ECO:0000313" key="2">
    <source>
        <dbReference type="EMBL" id="MBB3044614.1"/>
    </source>
</evidence>